<dbReference type="EMBL" id="GGMR01015446">
    <property type="protein sequence ID" value="MBY28065.1"/>
    <property type="molecule type" value="Transcribed_RNA"/>
</dbReference>
<dbReference type="SUPFAM" id="SSF48452">
    <property type="entry name" value="TPR-like"/>
    <property type="match status" value="1"/>
</dbReference>
<dbReference type="InterPro" id="IPR011990">
    <property type="entry name" value="TPR-like_helical_dom_sf"/>
</dbReference>
<organism evidence="1">
    <name type="scientific">Schizaphis graminum</name>
    <name type="common">Green bug aphid</name>
    <dbReference type="NCBI Taxonomy" id="13262"/>
    <lineage>
        <taxon>Eukaryota</taxon>
        <taxon>Metazoa</taxon>
        <taxon>Ecdysozoa</taxon>
        <taxon>Arthropoda</taxon>
        <taxon>Hexapoda</taxon>
        <taxon>Insecta</taxon>
        <taxon>Pterygota</taxon>
        <taxon>Neoptera</taxon>
        <taxon>Paraneoptera</taxon>
        <taxon>Hemiptera</taxon>
        <taxon>Sternorrhyncha</taxon>
        <taxon>Aphidomorpha</taxon>
        <taxon>Aphidoidea</taxon>
        <taxon>Aphididae</taxon>
        <taxon>Aphidini</taxon>
        <taxon>Schizaphis</taxon>
    </lineage>
</organism>
<reference evidence="1" key="1">
    <citation type="submission" date="2018-04" db="EMBL/GenBank/DDBJ databases">
        <title>Transcriptome of Schizaphis graminum biotype I.</title>
        <authorList>
            <person name="Scully E.D."/>
            <person name="Geib S.M."/>
            <person name="Palmer N.A."/>
            <person name="Koch K."/>
            <person name="Bradshaw J."/>
            <person name="Heng-Moss T."/>
            <person name="Sarath G."/>
        </authorList>
    </citation>
    <scope>NUCLEOTIDE SEQUENCE</scope>
</reference>
<sequence length="463" mass="55583">MSKKKKCDSKLYISAALFEHKHRNMQAARNYLNEGIRIHKNCKKLRLEQFWLEIQFLVDKNLDSSHLVLQKYKETIDHFRYDMELHILFLEKTLQVESINYLQFIVLRDFIDKYQQDYQMWHKVALLCTEGYMLDENILYCVKYTTSCEHRMRNCIKLYEEGLRKLINMGKKRNLNELFTEYLVNQWNSISDKNMAIRCLVNRAMEQAFHKGHFELGGLHKPDYYVYWAEHTNQRRPEILRMAIDRNKDNVDVWVKVLEYHILILEDYKSAKNVFDDGVRALENKSLLLWKTMDLYLQNSGLNLIEQFYEEGANSPYEEINMVYRVEYLKWYTLYSGINSSRELFNKLINLTPENKTLYLTMINCEKLAPIIDVNIIRDLYSLMCFKYGHQENDVRLWADWIQFEFTYGKSPDAEDTYNTALMFVKPELMSILEHEYDLMKEAYNNRTVTIEPVVVEIPDPEE</sequence>
<dbReference type="AlphaFoldDB" id="A0A2S2PF83"/>
<proteinExistence type="predicted"/>
<dbReference type="InterPro" id="IPR013949">
    <property type="entry name" value="Utp6"/>
</dbReference>
<dbReference type="GO" id="GO:0032040">
    <property type="term" value="C:small-subunit processome"/>
    <property type="evidence" value="ECO:0007669"/>
    <property type="project" value="TreeGrafter"/>
</dbReference>
<evidence type="ECO:0008006" key="2">
    <source>
        <dbReference type="Google" id="ProtNLM"/>
    </source>
</evidence>
<gene>
    <name evidence="1" type="ORF">g.23929</name>
</gene>
<dbReference type="PANTHER" id="PTHR23271:SF1">
    <property type="entry name" value="U3 SMALL NUCLEOLAR RNA-ASSOCIATED PROTEIN 6 HOMOLOG"/>
    <property type="match status" value="1"/>
</dbReference>
<evidence type="ECO:0000313" key="1">
    <source>
        <dbReference type="EMBL" id="MBY28065.1"/>
    </source>
</evidence>
<name>A0A2S2PF83_SCHGA</name>
<protein>
    <recommendedName>
        <fullName evidence="2">U3 small nucleolar RNA-associated protein 6</fullName>
    </recommendedName>
</protein>
<dbReference type="GO" id="GO:0030515">
    <property type="term" value="F:snoRNA binding"/>
    <property type="evidence" value="ECO:0007669"/>
    <property type="project" value="InterPro"/>
</dbReference>
<dbReference type="GO" id="GO:0000462">
    <property type="term" value="P:maturation of SSU-rRNA from tricistronic rRNA transcript (SSU-rRNA, 5.8S rRNA, LSU-rRNA)"/>
    <property type="evidence" value="ECO:0007669"/>
    <property type="project" value="InterPro"/>
</dbReference>
<dbReference type="PANTHER" id="PTHR23271">
    <property type="entry name" value="HEPATOCELLULAR CARCINOMA-ASSOCIATED ANTIGEN 66"/>
    <property type="match status" value="1"/>
</dbReference>
<accession>A0A2S2PF83</accession>
<dbReference type="GO" id="GO:0034388">
    <property type="term" value="C:Pwp2p-containing subcomplex of 90S preribosome"/>
    <property type="evidence" value="ECO:0007669"/>
    <property type="project" value="TreeGrafter"/>
</dbReference>
<dbReference type="Gene3D" id="1.25.40.10">
    <property type="entry name" value="Tetratricopeptide repeat domain"/>
    <property type="match status" value="1"/>
</dbReference>